<sequence length="488" mass="54971">MQTLVKREGQEGQAVGGSLALHLVGSSNRLKQFAQQMPTAIFLVDQAGTIVEVNEKLLRVTGYRYEELVNQSFQHLLPYPGTIKQLYEELMHRGPDQPMEVDWRDCQGRTGKTPAMIMVQQGEQPVYFVHLFQLDKETQGNLSQRLVDKLTSDSSLGLFVLDEQGLIVEVSHMACKLLGMNRVDVINKHVDQVFAGIPEDHRLLKRELLDGVKLYNMATSWTNDNQRYELIVDASTLQDDSGKTVGAYFLFKDISNFRSFEQKIERNERLAMIGQIAAGTAHEIRNPLTSIKGFLQMFLQSFSENGMDRERTYTEIMLTEINRINSLVSEFLLLSKPRDVQYAIVDLNIVFEEILPIVESQALLYGIDVQFSSRGNLPLVVGDNELLKQVFINICKNGIEAMGEQGTLNISHHIDPDGDKVSIDIRDTGPGIPLYIVDKIFDPFFTTKEEGTGLGLSVCQKIIHDIGGQIRLSSKGYGTTFHILLPYL</sequence>
<dbReference type="SMART" id="SM00388">
    <property type="entry name" value="HisKA"/>
    <property type="match status" value="1"/>
</dbReference>
<keyword evidence="8" id="KW-0902">Two-component regulatory system</keyword>
<dbReference type="InterPro" id="IPR000014">
    <property type="entry name" value="PAS"/>
</dbReference>
<evidence type="ECO:0000256" key="1">
    <source>
        <dbReference type="ARBA" id="ARBA00000085"/>
    </source>
</evidence>
<dbReference type="CDD" id="cd00082">
    <property type="entry name" value="HisKA"/>
    <property type="match status" value="1"/>
</dbReference>
<evidence type="ECO:0000256" key="8">
    <source>
        <dbReference type="ARBA" id="ARBA00023012"/>
    </source>
</evidence>
<keyword evidence="6" id="KW-0418">Kinase</keyword>
<keyword evidence="4" id="KW-0808">Transferase</keyword>
<gene>
    <name evidence="11" type="ORF">NDK47_00490</name>
</gene>
<dbReference type="InterPro" id="IPR013767">
    <property type="entry name" value="PAS_fold"/>
</dbReference>
<evidence type="ECO:0000259" key="9">
    <source>
        <dbReference type="PROSITE" id="PS50109"/>
    </source>
</evidence>
<evidence type="ECO:0000313" key="11">
    <source>
        <dbReference type="EMBL" id="USG65869.1"/>
    </source>
</evidence>
<evidence type="ECO:0000256" key="4">
    <source>
        <dbReference type="ARBA" id="ARBA00022679"/>
    </source>
</evidence>
<keyword evidence="12" id="KW-1185">Reference proteome</keyword>
<dbReference type="Pfam" id="PF00989">
    <property type="entry name" value="PAS"/>
    <property type="match status" value="2"/>
</dbReference>
<dbReference type="EC" id="2.7.13.3" evidence="2"/>
<protein>
    <recommendedName>
        <fullName evidence="2">histidine kinase</fullName>
        <ecNumber evidence="2">2.7.13.3</ecNumber>
    </recommendedName>
</protein>
<dbReference type="Gene3D" id="1.10.287.130">
    <property type="match status" value="1"/>
</dbReference>
<dbReference type="SUPFAM" id="SSF55874">
    <property type="entry name" value="ATPase domain of HSP90 chaperone/DNA topoisomerase II/histidine kinase"/>
    <property type="match status" value="1"/>
</dbReference>
<dbReference type="InterPro" id="IPR003661">
    <property type="entry name" value="HisK_dim/P_dom"/>
</dbReference>
<evidence type="ECO:0000256" key="5">
    <source>
        <dbReference type="ARBA" id="ARBA00022741"/>
    </source>
</evidence>
<dbReference type="InterPro" id="IPR004358">
    <property type="entry name" value="Sig_transdc_His_kin-like_C"/>
</dbReference>
<dbReference type="InterPro" id="IPR035965">
    <property type="entry name" value="PAS-like_dom_sf"/>
</dbReference>
<dbReference type="PROSITE" id="PS50112">
    <property type="entry name" value="PAS"/>
    <property type="match status" value="2"/>
</dbReference>
<dbReference type="PANTHER" id="PTHR43065:SF10">
    <property type="entry name" value="PEROXIDE STRESS-ACTIVATED HISTIDINE KINASE MAK3"/>
    <property type="match status" value="1"/>
</dbReference>
<dbReference type="CDD" id="cd00130">
    <property type="entry name" value="PAS"/>
    <property type="match status" value="2"/>
</dbReference>
<dbReference type="PANTHER" id="PTHR43065">
    <property type="entry name" value="SENSOR HISTIDINE KINASE"/>
    <property type="match status" value="1"/>
</dbReference>
<feature type="domain" description="Histidine kinase" evidence="9">
    <location>
        <begin position="279"/>
        <end position="488"/>
    </location>
</feature>
<feature type="domain" description="PAS" evidence="10">
    <location>
        <begin position="143"/>
        <end position="188"/>
    </location>
</feature>
<dbReference type="InterPro" id="IPR003594">
    <property type="entry name" value="HATPase_dom"/>
</dbReference>
<feature type="domain" description="PAS" evidence="10">
    <location>
        <begin position="26"/>
        <end position="78"/>
    </location>
</feature>
<dbReference type="Proteomes" id="UP001056500">
    <property type="component" value="Chromosome"/>
</dbReference>
<comment type="catalytic activity">
    <reaction evidence="1">
        <text>ATP + protein L-histidine = ADP + protein N-phospho-L-histidine.</text>
        <dbReference type="EC" id="2.7.13.3"/>
    </reaction>
</comment>
<dbReference type="Pfam" id="PF02518">
    <property type="entry name" value="HATPase_c"/>
    <property type="match status" value="1"/>
</dbReference>
<accession>A0ABY4WKI8</accession>
<dbReference type="PRINTS" id="PR00344">
    <property type="entry name" value="BCTRLSENSOR"/>
</dbReference>
<organism evidence="11 12">
    <name type="scientific">Brevibacillus ruminantium</name>
    <dbReference type="NCBI Taxonomy" id="2950604"/>
    <lineage>
        <taxon>Bacteria</taxon>
        <taxon>Bacillati</taxon>
        <taxon>Bacillota</taxon>
        <taxon>Bacilli</taxon>
        <taxon>Bacillales</taxon>
        <taxon>Paenibacillaceae</taxon>
        <taxon>Brevibacillus</taxon>
    </lineage>
</organism>
<evidence type="ECO:0000313" key="12">
    <source>
        <dbReference type="Proteomes" id="UP001056500"/>
    </source>
</evidence>
<dbReference type="NCBIfam" id="TIGR00229">
    <property type="entry name" value="sensory_box"/>
    <property type="match status" value="2"/>
</dbReference>
<dbReference type="SMART" id="SM00387">
    <property type="entry name" value="HATPase_c"/>
    <property type="match status" value="1"/>
</dbReference>
<dbReference type="SUPFAM" id="SSF47384">
    <property type="entry name" value="Homodimeric domain of signal transducing histidine kinase"/>
    <property type="match status" value="1"/>
</dbReference>
<keyword evidence="7 11" id="KW-0067">ATP-binding</keyword>
<reference evidence="11" key="1">
    <citation type="submission" date="2022-06" db="EMBL/GenBank/DDBJ databases">
        <title>Genome sequencing of Brevibacillus sp. BB3-R1.</title>
        <authorList>
            <person name="Heo J."/>
            <person name="Lee D."/>
            <person name="Won M."/>
            <person name="Han B.-H."/>
            <person name="Hong S.-B."/>
            <person name="Kwon S.-W."/>
        </authorList>
    </citation>
    <scope>NUCLEOTIDE SEQUENCE</scope>
    <source>
        <strain evidence="11">BB3-R1</strain>
    </source>
</reference>
<dbReference type="GO" id="GO:0005524">
    <property type="term" value="F:ATP binding"/>
    <property type="evidence" value="ECO:0007669"/>
    <property type="project" value="UniProtKB-KW"/>
</dbReference>
<name>A0ABY4WKI8_9BACL</name>
<proteinExistence type="predicted"/>
<evidence type="ECO:0000256" key="2">
    <source>
        <dbReference type="ARBA" id="ARBA00012438"/>
    </source>
</evidence>
<dbReference type="Pfam" id="PF00512">
    <property type="entry name" value="HisKA"/>
    <property type="match status" value="1"/>
</dbReference>
<evidence type="ECO:0000256" key="7">
    <source>
        <dbReference type="ARBA" id="ARBA00022840"/>
    </source>
</evidence>
<keyword evidence="3" id="KW-0597">Phosphoprotein</keyword>
<dbReference type="InterPro" id="IPR036097">
    <property type="entry name" value="HisK_dim/P_sf"/>
</dbReference>
<evidence type="ECO:0000256" key="6">
    <source>
        <dbReference type="ARBA" id="ARBA00022777"/>
    </source>
</evidence>
<dbReference type="InterPro" id="IPR036890">
    <property type="entry name" value="HATPase_C_sf"/>
</dbReference>
<evidence type="ECO:0000259" key="10">
    <source>
        <dbReference type="PROSITE" id="PS50112"/>
    </source>
</evidence>
<dbReference type="InterPro" id="IPR005467">
    <property type="entry name" value="His_kinase_dom"/>
</dbReference>
<dbReference type="PROSITE" id="PS50109">
    <property type="entry name" value="HIS_KIN"/>
    <property type="match status" value="1"/>
</dbReference>
<dbReference type="SUPFAM" id="SSF55785">
    <property type="entry name" value="PYP-like sensor domain (PAS domain)"/>
    <property type="match status" value="2"/>
</dbReference>
<keyword evidence="5" id="KW-0547">Nucleotide-binding</keyword>
<dbReference type="EMBL" id="CP098755">
    <property type="protein sequence ID" value="USG65869.1"/>
    <property type="molecule type" value="Genomic_DNA"/>
</dbReference>
<evidence type="ECO:0000256" key="3">
    <source>
        <dbReference type="ARBA" id="ARBA00022553"/>
    </source>
</evidence>
<dbReference type="Gene3D" id="3.30.565.10">
    <property type="entry name" value="Histidine kinase-like ATPase, C-terminal domain"/>
    <property type="match status" value="1"/>
</dbReference>
<dbReference type="SMART" id="SM00091">
    <property type="entry name" value="PAS"/>
    <property type="match status" value="2"/>
</dbReference>
<dbReference type="Gene3D" id="3.30.450.20">
    <property type="entry name" value="PAS domain"/>
    <property type="match status" value="2"/>
</dbReference>